<dbReference type="AlphaFoldDB" id="A0ABD0X3K1"/>
<dbReference type="PANTHER" id="PTHR36474:SF1">
    <property type="entry name" value="PROTEIN LIAT1"/>
    <property type="match status" value="1"/>
</dbReference>
<reference evidence="2 3" key="1">
    <citation type="submission" date="2024-06" db="EMBL/GenBank/DDBJ databases">
        <authorList>
            <person name="Pan Q."/>
            <person name="Wen M."/>
            <person name="Jouanno E."/>
            <person name="Zahm M."/>
            <person name="Klopp C."/>
            <person name="Cabau C."/>
            <person name="Louis A."/>
            <person name="Berthelot C."/>
            <person name="Parey E."/>
            <person name="Roest Crollius H."/>
            <person name="Montfort J."/>
            <person name="Robinson-Rechavi M."/>
            <person name="Bouchez O."/>
            <person name="Lampietro C."/>
            <person name="Lopez Roques C."/>
            <person name="Donnadieu C."/>
            <person name="Postlethwait J."/>
            <person name="Bobe J."/>
            <person name="Verreycken H."/>
            <person name="Guiguen Y."/>
        </authorList>
    </citation>
    <scope>NUCLEOTIDE SEQUENCE [LARGE SCALE GENOMIC DNA]</scope>
    <source>
        <strain evidence="2">Up_M1</strain>
        <tissue evidence="2">Testis</tissue>
    </source>
</reference>
<organism evidence="2 3">
    <name type="scientific">Umbra pygmaea</name>
    <name type="common">Eastern mudminnow</name>
    <dbReference type="NCBI Taxonomy" id="75934"/>
    <lineage>
        <taxon>Eukaryota</taxon>
        <taxon>Metazoa</taxon>
        <taxon>Chordata</taxon>
        <taxon>Craniata</taxon>
        <taxon>Vertebrata</taxon>
        <taxon>Euteleostomi</taxon>
        <taxon>Actinopterygii</taxon>
        <taxon>Neopterygii</taxon>
        <taxon>Teleostei</taxon>
        <taxon>Protacanthopterygii</taxon>
        <taxon>Esociformes</taxon>
        <taxon>Umbridae</taxon>
        <taxon>Umbra</taxon>
    </lineage>
</organism>
<sequence length="208" mass="23355">MSNSLLGMVKGLEVIVNSNMREGCELLSLSVNTETKVKKKNMKDAKIKEKRKETNVSKKRMYSSSPPNSEHTEKPQTAQSQDTSTSPPTIQESGIQLTKMKSQSCSRKCRKPKYMIISGSEKKSTTSITEGAPAHSSEGVSSELTAQALESMRWQGVLEDPLAEERRLEVYRAKRRQRYLLHTQEGKAFGSSVNYFQSGDRMVTEEIE</sequence>
<proteinExistence type="predicted"/>
<evidence type="ECO:0000313" key="2">
    <source>
        <dbReference type="EMBL" id="KAL0993729.1"/>
    </source>
</evidence>
<comment type="caution">
    <text evidence="2">The sequence shown here is derived from an EMBL/GenBank/DDBJ whole genome shotgun (WGS) entry which is preliminary data.</text>
</comment>
<evidence type="ECO:0000256" key="1">
    <source>
        <dbReference type="SAM" id="MobiDB-lite"/>
    </source>
</evidence>
<feature type="region of interest" description="Disordered" evidence="1">
    <location>
        <begin position="121"/>
        <end position="140"/>
    </location>
</feature>
<accession>A0ABD0X3K1</accession>
<dbReference type="InterPro" id="IPR038794">
    <property type="entry name" value="LIAT1"/>
</dbReference>
<dbReference type="Proteomes" id="UP001557470">
    <property type="component" value="Unassembled WGS sequence"/>
</dbReference>
<evidence type="ECO:0008006" key="4">
    <source>
        <dbReference type="Google" id="ProtNLM"/>
    </source>
</evidence>
<dbReference type="PANTHER" id="PTHR36474">
    <property type="entry name" value="PROTEIN LIAT1"/>
    <property type="match status" value="1"/>
</dbReference>
<evidence type="ECO:0000313" key="3">
    <source>
        <dbReference type="Proteomes" id="UP001557470"/>
    </source>
</evidence>
<feature type="compositionally biased region" description="Basic and acidic residues" evidence="1">
    <location>
        <begin position="42"/>
        <end position="56"/>
    </location>
</feature>
<feature type="region of interest" description="Disordered" evidence="1">
    <location>
        <begin position="36"/>
        <end position="104"/>
    </location>
</feature>
<feature type="compositionally biased region" description="Polar residues" evidence="1">
    <location>
        <begin position="62"/>
        <end position="104"/>
    </location>
</feature>
<keyword evidence="3" id="KW-1185">Reference proteome</keyword>
<name>A0ABD0X3K1_UMBPY</name>
<gene>
    <name evidence="2" type="ORF">UPYG_G00112560</name>
</gene>
<dbReference type="EMBL" id="JAGEUA010000003">
    <property type="protein sequence ID" value="KAL0993729.1"/>
    <property type="molecule type" value="Genomic_DNA"/>
</dbReference>
<protein>
    <recommendedName>
        <fullName evidence="4">Protein LIAT1</fullName>
    </recommendedName>
</protein>